<reference evidence="2 3" key="1">
    <citation type="submission" date="2017-04" db="EMBL/GenBank/DDBJ databases">
        <authorList>
            <person name="Afonso C.L."/>
            <person name="Miller P.J."/>
            <person name="Scott M.A."/>
            <person name="Spackman E."/>
            <person name="Goraichik I."/>
            <person name="Dimitrov K.M."/>
            <person name="Suarez D.L."/>
            <person name="Swayne D.E."/>
        </authorList>
    </citation>
    <scope>NUCLEOTIDE SEQUENCE [LARGE SCALE GENOMIC DNA]</scope>
    <source>
        <strain evidence="2 3">609q</strain>
    </source>
</reference>
<protein>
    <submittedName>
        <fullName evidence="2">Uncharacterized protein</fullName>
    </submittedName>
</protein>
<evidence type="ECO:0000313" key="2">
    <source>
        <dbReference type="EMBL" id="OYR93206.1"/>
    </source>
</evidence>
<evidence type="ECO:0000313" key="3">
    <source>
        <dbReference type="Proteomes" id="UP000215828"/>
    </source>
</evidence>
<evidence type="ECO:0000313" key="4">
    <source>
        <dbReference type="Proteomes" id="UP000216316"/>
    </source>
</evidence>
<evidence type="ECO:0000313" key="1">
    <source>
        <dbReference type="EMBL" id="OYR89075.1"/>
    </source>
</evidence>
<dbReference type="AlphaFoldDB" id="A0A256LJK6"/>
<comment type="caution">
    <text evidence="2">The sequence shown here is derived from an EMBL/GenBank/DDBJ whole genome shotgun (WGS) entry which is preliminary data.</text>
</comment>
<accession>A0A256LJK6</accession>
<name>A0A256LJK6_9LACO</name>
<reference evidence="3 4" key="3">
    <citation type="submission" date="2017-09" db="EMBL/GenBank/DDBJ databases">
        <title>Tripartite evolution among Lactobacillus johnsonii, Lactobacillus taiwanensis, Lactobacillus reuteri and their rodent host.</title>
        <authorList>
            <person name="Wang T."/>
            <person name="Knowles S."/>
            <person name="Cheng C."/>
        </authorList>
    </citation>
    <scope>NUCLEOTIDE SEQUENCE [LARGE SCALE GENOMIC DNA]</scope>
    <source>
        <strain evidence="2 3">609q</strain>
        <strain evidence="1 4">609u</strain>
    </source>
</reference>
<keyword evidence="4" id="KW-1185">Reference proteome</keyword>
<dbReference type="EMBL" id="NGNX01000003">
    <property type="protein sequence ID" value="OYR93206.1"/>
    <property type="molecule type" value="Genomic_DNA"/>
</dbReference>
<proteinExistence type="predicted"/>
<dbReference type="Proteomes" id="UP000216316">
    <property type="component" value="Unassembled WGS sequence"/>
</dbReference>
<sequence length="80" mass="8904">MEKVDAAGRLAVAGYCNAYPKLEKGKNPKNIILKARVNKNVLLYQIKGIAKIVIKVDFSKKQSVEVNACEFSMDIVFESN</sequence>
<dbReference type="RefSeq" id="WP_061400136.1">
    <property type="nucleotide sequence ID" value="NZ_CASCMS010000138.1"/>
</dbReference>
<dbReference type="EMBL" id="NGNV01000002">
    <property type="protein sequence ID" value="OYR89075.1"/>
    <property type="molecule type" value="Genomic_DNA"/>
</dbReference>
<gene>
    <name evidence="1" type="ORF">CBF53_00895</name>
    <name evidence="2" type="ORF">CBF70_01025</name>
</gene>
<dbReference type="Proteomes" id="UP000215828">
    <property type="component" value="Unassembled WGS sequence"/>
</dbReference>
<reference evidence="1 4" key="2">
    <citation type="submission" date="2017-05" db="EMBL/GenBank/DDBJ databases">
        <authorList>
            <person name="Lin X.B."/>
            <person name="Stothard P."/>
            <person name="Tasseva G."/>
            <person name="Walter J."/>
        </authorList>
    </citation>
    <scope>NUCLEOTIDE SEQUENCE [LARGE SCALE GENOMIC DNA]</scope>
    <source>
        <strain evidence="1 4">609u</strain>
    </source>
</reference>
<organism evidence="2 3">
    <name type="scientific">Lactobacillus taiwanensis</name>
    <dbReference type="NCBI Taxonomy" id="508451"/>
    <lineage>
        <taxon>Bacteria</taxon>
        <taxon>Bacillati</taxon>
        <taxon>Bacillota</taxon>
        <taxon>Bacilli</taxon>
        <taxon>Lactobacillales</taxon>
        <taxon>Lactobacillaceae</taxon>
        <taxon>Lactobacillus</taxon>
    </lineage>
</organism>